<dbReference type="Gene3D" id="1.10.260.40">
    <property type="entry name" value="lambda repressor-like DNA-binding domains"/>
    <property type="match status" value="1"/>
</dbReference>
<dbReference type="InterPro" id="IPR000843">
    <property type="entry name" value="HTH_LacI"/>
</dbReference>
<dbReference type="Gene3D" id="3.40.50.2300">
    <property type="match status" value="2"/>
</dbReference>
<dbReference type="AlphaFoldDB" id="A0A923RET4"/>
<reference evidence="5" key="1">
    <citation type="submission" date="2020-08" db="EMBL/GenBank/DDBJ databases">
        <title>Genome public.</title>
        <authorList>
            <person name="Liu C."/>
            <person name="Sun Q."/>
        </authorList>
    </citation>
    <scope>NUCLEOTIDE SEQUENCE</scope>
    <source>
        <strain evidence="5">BX8</strain>
    </source>
</reference>
<evidence type="ECO:0000256" key="1">
    <source>
        <dbReference type="ARBA" id="ARBA00023015"/>
    </source>
</evidence>
<dbReference type="SMART" id="SM00354">
    <property type="entry name" value="HTH_LACI"/>
    <property type="match status" value="1"/>
</dbReference>
<dbReference type="InterPro" id="IPR001761">
    <property type="entry name" value="Peripla_BP/Lac1_sug-bd_dom"/>
</dbReference>
<dbReference type="EMBL" id="JACONZ010000005">
    <property type="protein sequence ID" value="MBC5582467.1"/>
    <property type="molecule type" value="Genomic_DNA"/>
</dbReference>
<proteinExistence type="predicted"/>
<dbReference type="SUPFAM" id="SSF53822">
    <property type="entry name" value="Periplasmic binding protein-like I"/>
    <property type="match status" value="1"/>
</dbReference>
<dbReference type="PANTHER" id="PTHR30146">
    <property type="entry name" value="LACI-RELATED TRANSCRIPTIONAL REPRESSOR"/>
    <property type="match status" value="1"/>
</dbReference>
<dbReference type="GO" id="GO:0000976">
    <property type="term" value="F:transcription cis-regulatory region binding"/>
    <property type="evidence" value="ECO:0007669"/>
    <property type="project" value="TreeGrafter"/>
</dbReference>
<keyword evidence="3" id="KW-0804">Transcription</keyword>
<keyword evidence="6" id="KW-1185">Reference proteome</keyword>
<gene>
    <name evidence="5" type="ORF">H8S23_13215</name>
</gene>
<dbReference type="Pfam" id="PF00532">
    <property type="entry name" value="Peripla_BP_1"/>
    <property type="match status" value="1"/>
</dbReference>
<name>A0A923RET4_9FIRM</name>
<evidence type="ECO:0000259" key="4">
    <source>
        <dbReference type="PROSITE" id="PS50932"/>
    </source>
</evidence>
<evidence type="ECO:0000313" key="5">
    <source>
        <dbReference type="EMBL" id="MBC5582467.1"/>
    </source>
</evidence>
<dbReference type="PRINTS" id="PR00036">
    <property type="entry name" value="HTHLACI"/>
</dbReference>
<dbReference type="SUPFAM" id="SSF47413">
    <property type="entry name" value="lambda repressor-like DNA-binding domains"/>
    <property type="match status" value="1"/>
</dbReference>
<accession>A0A923RET4</accession>
<dbReference type="PROSITE" id="PS50932">
    <property type="entry name" value="HTH_LACI_2"/>
    <property type="match status" value="1"/>
</dbReference>
<dbReference type="RefSeq" id="WP_186888827.1">
    <property type="nucleotide sequence ID" value="NZ_JACONZ010000005.1"/>
</dbReference>
<dbReference type="GO" id="GO:0003700">
    <property type="term" value="F:DNA-binding transcription factor activity"/>
    <property type="evidence" value="ECO:0007669"/>
    <property type="project" value="TreeGrafter"/>
</dbReference>
<dbReference type="PROSITE" id="PS00356">
    <property type="entry name" value="HTH_LACI_1"/>
    <property type="match status" value="1"/>
</dbReference>
<keyword evidence="2 5" id="KW-0238">DNA-binding</keyword>
<organism evidence="5 6">
    <name type="scientific">Anaerofilum hominis</name>
    <dbReference type="NCBI Taxonomy" id="2763016"/>
    <lineage>
        <taxon>Bacteria</taxon>
        <taxon>Bacillati</taxon>
        <taxon>Bacillota</taxon>
        <taxon>Clostridia</taxon>
        <taxon>Eubacteriales</taxon>
        <taxon>Oscillospiraceae</taxon>
        <taxon>Anaerofilum</taxon>
    </lineage>
</organism>
<dbReference type="CDD" id="cd01392">
    <property type="entry name" value="HTH_LacI"/>
    <property type="match status" value="1"/>
</dbReference>
<dbReference type="InterPro" id="IPR010982">
    <property type="entry name" value="Lambda_DNA-bd_dom_sf"/>
</dbReference>
<comment type="caution">
    <text evidence="5">The sequence shown here is derived from an EMBL/GenBank/DDBJ whole genome shotgun (WGS) entry which is preliminary data.</text>
</comment>
<evidence type="ECO:0000256" key="2">
    <source>
        <dbReference type="ARBA" id="ARBA00023125"/>
    </source>
</evidence>
<evidence type="ECO:0000256" key="3">
    <source>
        <dbReference type="ARBA" id="ARBA00023163"/>
    </source>
</evidence>
<dbReference type="CDD" id="cd06267">
    <property type="entry name" value="PBP1_LacI_sugar_binding-like"/>
    <property type="match status" value="1"/>
</dbReference>
<keyword evidence="1" id="KW-0805">Transcription regulation</keyword>
<dbReference type="Proteomes" id="UP000659630">
    <property type="component" value="Unassembled WGS sequence"/>
</dbReference>
<dbReference type="InterPro" id="IPR028082">
    <property type="entry name" value="Peripla_BP_I"/>
</dbReference>
<protein>
    <submittedName>
        <fullName evidence="5">LacI family DNA-binding transcriptional regulator</fullName>
    </submittedName>
</protein>
<dbReference type="PANTHER" id="PTHR30146:SF109">
    <property type="entry name" value="HTH-TYPE TRANSCRIPTIONAL REGULATOR GALS"/>
    <property type="match status" value="1"/>
</dbReference>
<sequence>MGVTLRDVAKKAGVSAVTVSKVVNGTDQHISEETRLRIQKIVKELGYVPNAVAKGLKEKRTNMLGFLLPDISNSFFPEVARGIEDMAKVHGFGVVMCNTDDSAEQETERIRFLSSRMVDGIVFARALKNSNMRQLLSSGLPVVVVDRDIETEHTGMGQIFVDTQRGIYESTSLLIGAGCKKIAFISAEYAARFDRYQGYCDALQQAGLPVEPKRVYKDHYDVKTGYEGLYRILANTEIDGVVCGNDMIAVGVLNALKEKGISVPGQVKVIGFDDVYFSRYLSPPLTTVYQPAYQMGSAAAEMLIDHILYQKPLYKKNLDFELRIRNTV</sequence>
<evidence type="ECO:0000313" key="6">
    <source>
        <dbReference type="Proteomes" id="UP000659630"/>
    </source>
</evidence>
<dbReference type="Pfam" id="PF00356">
    <property type="entry name" value="LacI"/>
    <property type="match status" value="1"/>
</dbReference>
<feature type="domain" description="HTH lacI-type" evidence="4">
    <location>
        <begin position="3"/>
        <end position="58"/>
    </location>
</feature>